<reference evidence="1 2" key="1">
    <citation type="submission" date="2020-11" db="EMBL/GenBank/DDBJ databases">
        <title>Taxonomic investigation of Rahnella spp.</title>
        <authorList>
            <person name="Lee S.D."/>
        </authorList>
    </citation>
    <scope>NUCLEOTIDE SEQUENCE [LARGE SCALE GENOMIC DNA]</scope>
    <source>
        <strain evidence="1 2">SAP-10</strain>
    </source>
</reference>
<comment type="caution">
    <text evidence="1">The sequence shown here is derived from an EMBL/GenBank/DDBJ whole genome shotgun (WGS) entry which is preliminary data.</text>
</comment>
<accession>A0ABS0DRZ9</accession>
<dbReference type="Proteomes" id="UP000600307">
    <property type="component" value="Unassembled WGS sequence"/>
</dbReference>
<dbReference type="Pfam" id="PF16157">
    <property type="entry name" value="DUF4865"/>
    <property type="match status" value="1"/>
</dbReference>
<sequence length="183" mass="20285">MIAMQYSFTLPADYDMSIIEKRIADNGHLMDGFAGLIFKTYLYARSDCPLTGSAENLYAPFYLWRDVQSMNRFISGAGFQGVARAFGWPQIRVYPVLGARVSAEVVAAVFAKREITDIAPFSDLTLLTEQTVSDRLIDVIALDTTNWKKIHFTAGRNPLAGDGQHYRIGHISLSDAVTGDVLN</sequence>
<dbReference type="EMBL" id="JADOBH010000002">
    <property type="protein sequence ID" value="MBF7956639.1"/>
    <property type="molecule type" value="Genomic_DNA"/>
</dbReference>
<protein>
    <submittedName>
        <fullName evidence="1">DUF4865 family protein</fullName>
    </submittedName>
</protein>
<dbReference type="RefSeq" id="WP_095922921.1">
    <property type="nucleotide sequence ID" value="NZ_JADOBH010000002.1"/>
</dbReference>
<organism evidence="1 2">
    <name type="scientific">Rahnella victoriana</name>
    <dbReference type="NCBI Taxonomy" id="1510570"/>
    <lineage>
        <taxon>Bacteria</taxon>
        <taxon>Pseudomonadati</taxon>
        <taxon>Pseudomonadota</taxon>
        <taxon>Gammaproteobacteria</taxon>
        <taxon>Enterobacterales</taxon>
        <taxon>Yersiniaceae</taxon>
        <taxon>Rahnella</taxon>
    </lineage>
</organism>
<name>A0ABS0DRZ9_9GAMM</name>
<keyword evidence="2" id="KW-1185">Reference proteome</keyword>
<evidence type="ECO:0000313" key="2">
    <source>
        <dbReference type="Proteomes" id="UP000600307"/>
    </source>
</evidence>
<proteinExistence type="predicted"/>
<evidence type="ECO:0000313" key="1">
    <source>
        <dbReference type="EMBL" id="MBF7956639.1"/>
    </source>
</evidence>
<dbReference type="InterPro" id="IPR032349">
    <property type="entry name" value="DUF4865"/>
</dbReference>
<gene>
    <name evidence="1" type="ORF">IV431_13830</name>
</gene>